<dbReference type="Pfam" id="PF13439">
    <property type="entry name" value="Glyco_transf_4"/>
    <property type="match status" value="1"/>
</dbReference>
<accession>A0A1F6FX60</accession>
<evidence type="ECO:0000259" key="3">
    <source>
        <dbReference type="Pfam" id="PF13439"/>
    </source>
</evidence>
<dbReference type="Pfam" id="PF00534">
    <property type="entry name" value="Glycos_transf_1"/>
    <property type="match status" value="1"/>
</dbReference>
<dbReference type="CDD" id="cd03801">
    <property type="entry name" value="GT4_PimA-like"/>
    <property type="match status" value="1"/>
</dbReference>
<dbReference type="PANTHER" id="PTHR46401:SF2">
    <property type="entry name" value="GLYCOSYLTRANSFERASE WBBK-RELATED"/>
    <property type="match status" value="1"/>
</dbReference>
<evidence type="ECO:0008006" key="6">
    <source>
        <dbReference type="Google" id="ProtNLM"/>
    </source>
</evidence>
<dbReference type="PANTHER" id="PTHR46401">
    <property type="entry name" value="GLYCOSYLTRANSFERASE WBBK-RELATED"/>
    <property type="match status" value="1"/>
</dbReference>
<dbReference type="EMBL" id="MFMZ01000046">
    <property type="protein sequence ID" value="OGG90437.1"/>
    <property type="molecule type" value="Genomic_DNA"/>
</dbReference>
<gene>
    <name evidence="4" type="ORF">A3H55_03125</name>
</gene>
<dbReference type="GO" id="GO:0016757">
    <property type="term" value="F:glycosyltransferase activity"/>
    <property type="evidence" value="ECO:0007669"/>
    <property type="project" value="InterPro"/>
</dbReference>
<name>A0A1F6FX60_9BACT</name>
<evidence type="ECO:0000313" key="5">
    <source>
        <dbReference type="Proteomes" id="UP000177998"/>
    </source>
</evidence>
<reference evidence="4 5" key="1">
    <citation type="journal article" date="2016" name="Nat. Commun.">
        <title>Thousands of microbial genomes shed light on interconnected biogeochemical processes in an aquifer system.</title>
        <authorList>
            <person name="Anantharaman K."/>
            <person name="Brown C.T."/>
            <person name="Hug L.A."/>
            <person name="Sharon I."/>
            <person name="Castelle C.J."/>
            <person name="Probst A.J."/>
            <person name="Thomas B.C."/>
            <person name="Singh A."/>
            <person name="Wilkins M.J."/>
            <person name="Karaoz U."/>
            <person name="Brodie E.L."/>
            <person name="Williams K.H."/>
            <person name="Hubbard S.S."/>
            <person name="Banfield J.F."/>
        </authorList>
    </citation>
    <scope>NUCLEOTIDE SEQUENCE [LARGE SCALE GENOMIC DNA]</scope>
</reference>
<organism evidence="4 5">
    <name type="scientific">Candidatus Kuenenbacteria bacterium RIFCSPLOWO2_02_FULL_42_16</name>
    <dbReference type="NCBI Taxonomy" id="1798564"/>
    <lineage>
        <taxon>Bacteria</taxon>
        <taxon>Candidatus Kueneniibacteriota</taxon>
    </lineage>
</organism>
<dbReference type="STRING" id="1798564.A3H55_03125"/>
<dbReference type="InterPro" id="IPR028098">
    <property type="entry name" value="Glyco_trans_4-like_N"/>
</dbReference>
<dbReference type="Gene3D" id="3.40.50.2000">
    <property type="entry name" value="Glycogen Phosphorylase B"/>
    <property type="match status" value="2"/>
</dbReference>
<dbReference type="InterPro" id="IPR001296">
    <property type="entry name" value="Glyco_trans_1"/>
</dbReference>
<dbReference type="AlphaFoldDB" id="A0A1F6FX60"/>
<evidence type="ECO:0000313" key="4">
    <source>
        <dbReference type="EMBL" id="OGG90437.1"/>
    </source>
</evidence>
<feature type="domain" description="Glycosyltransferase subfamily 4-like N-terminal" evidence="3">
    <location>
        <begin position="5"/>
        <end position="173"/>
    </location>
</feature>
<comment type="caution">
    <text evidence="4">The sequence shown here is derived from an EMBL/GenBank/DDBJ whole genome shotgun (WGS) entry which is preliminary data.</text>
</comment>
<proteinExistence type="predicted"/>
<sequence>MGYSAYKEAIALTLLGHSVTVVHCYSDPEIADFYDSRIKLIYLPMSKLPLVGFFTYFFKLNKAINEKIEIEDFDIVYIQSLEFGLLALARIKIPIFYYARSTIRGMRLAFQGKEVKTSFLSKITNLILITLECRCIRYSKMIFVKSYRMAREVCDLYGVGPKKLVVITGGIDDKDFQIQSELSCIEFKRKLKIPSDIPIVLYAGRIVPQKGLSYLVEASLKLLQEMNFVVIIAGANANEPYYAKVKHLIDNSIYRNSFYFLGHINQLDMSLVLNLADCLVTPSFYEPFGMINLQAAFLNKKIITTEVTGSVDLLANYEKIKIVRAGSSTAIELAMREVLLLKSPTNQLPIDLSDYSWRSVAEQLLRYFSLTDII</sequence>
<keyword evidence="1" id="KW-0808">Transferase</keyword>
<evidence type="ECO:0000256" key="1">
    <source>
        <dbReference type="ARBA" id="ARBA00022679"/>
    </source>
</evidence>
<dbReference type="GO" id="GO:0009103">
    <property type="term" value="P:lipopolysaccharide biosynthetic process"/>
    <property type="evidence" value="ECO:0007669"/>
    <property type="project" value="TreeGrafter"/>
</dbReference>
<evidence type="ECO:0000259" key="2">
    <source>
        <dbReference type="Pfam" id="PF00534"/>
    </source>
</evidence>
<protein>
    <recommendedName>
        <fullName evidence="6">Glycosyl transferase family 1 domain-containing protein</fullName>
    </recommendedName>
</protein>
<feature type="domain" description="Glycosyl transferase family 1" evidence="2">
    <location>
        <begin position="186"/>
        <end position="342"/>
    </location>
</feature>
<dbReference type="SUPFAM" id="SSF53756">
    <property type="entry name" value="UDP-Glycosyltransferase/glycogen phosphorylase"/>
    <property type="match status" value="1"/>
</dbReference>
<dbReference type="Proteomes" id="UP000177998">
    <property type="component" value="Unassembled WGS sequence"/>
</dbReference>